<keyword evidence="3" id="KW-1185">Reference proteome</keyword>
<name>A0ABY7HGX7_9BACT</name>
<organism evidence="2 3">
    <name type="scientific">Nannocystis punicea</name>
    <dbReference type="NCBI Taxonomy" id="2995304"/>
    <lineage>
        <taxon>Bacteria</taxon>
        <taxon>Pseudomonadati</taxon>
        <taxon>Myxococcota</taxon>
        <taxon>Polyangia</taxon>
        <taxon>Nannocystales</taxon>
        <taxon>Nannocystaceae</taxon>
        <taxon>Nannocystis</taxon>
    </lineage>
</organism>
<feature type="chain" id="PRO_5045779771" description="Lipoprotein" evidence="1">
    <location>
        <begin position="25"/>
        <end position="244"/>
    </location>
</feature>
<feature type="signal peptide" evidence="1">
    <location>
        <begin position="1"/>
        <end position="24"/>
    </location>
</feature>
<accession>A0ABY7HGX7</accession>
<dbReference type="EMBL" id="CP114040">
    <property type="protein sequence ID" value="WAS98358.1"/>
    <property type="molecule type" value="Genomic_DNA"/>
</dbReference>
<evidence type="ECO:0008006" key="4">
    <source>
        <dbReference type="Google" id="ProtNLM"/>
    </source>
</evidence>
<gene>
    <name evidence="2" type="ORF">O0S08_19630</name>
</gene>
<evidence type="ECO:0000313" key="3">
    <source>
        <dbReference type="Proteomes" id="UP001164459"/>
    </source>
</evidence>
<evidence type="ECO:0000313" key="2">
    <source>
        <dbReference type="EMBL" id="WAS98358.1"/>
    </source>
</evidence>
<proteinExistence type="predicted"/>
<keyword evidence="1" id="KW-0732">Signal</keyword>
<evidence type="ECO:0000256" key="1">
    <source>
        <dbReference type="SAM" id="SignalP"/>
    </source>
</evidence>
<dbReference type="PROSITE" id="PS51257">
    <property type="entry name" value="PROKAR_LIPOPROTEIN"/>
    <property type="match status" value="1"/>
</dbReference>
<reference evidence="2" key="1">
    <citation type="submission" date="2022-11" db="EMBL/GenBank/DDBJ databases">
        <title>Minimal conservation of predation-associated metabolite biosynthetic gene clusters underscores biosynthetic potential of Myxococcota including descriptions for ten novel species: Archangium lansinium sp. nov., Myxococcus landrumus sp. nov., Nannocystis bai.</title>
        <authorList>
            <person name="Ahearne A."/>
            <person name="Stevens C."/>
            <person name="Dowd S."/>
        </authorList>
    </citation>
    <scope>NUCLEOTIDE SEQUENCE</scope>
    <source>
        <strain evidence="2">Fl3</strain>
    </source>
</reference>
<dbReference type="Proteomes" id="UP001164459">
    <property type="component" value="Chromosome"/>
</dbReference>
<protein>
    <recommendedName>
        <fullName evidence="4">Lipoprotein</fullName>
    </recommendedName>
</protein>
<sequence length="244" mass="25427">MPKAARWFASLPVAFTLLSAGCHARMMVDPALTAKAPEQPVSGVAFATFRKPVTFGVYTAKVTKGGFQTTSRTSLGPYERETKKQAFEYSLAGGAPASWANSCAYGSSKQGALFAISNDAGLVCTMVPEGAGGWQLELKSAGKLYGPNSLSGSMTDGTTTLSIKMVHQLQGRSFASAEPVGYEIRDAGGAAVAAVQIFAPHHVWIDPGLPVELQTAIAAAAAGLLVSAQSTSDLNDRQPKTSLR</sequence>
<dbReference type="RefSeq" id="WP_269040724.1">
    <property type="nucleotide sequence ID" value="NZ_CP114040.1"/>
</dbReference>